<evidence type="ECO:0000313" key="2">
    <source>
        <dbReference type="EMBL" id="MBC1509393.1"/>
    </source>
</evidence>
<keyword evidence="1" id="KW-0472">Membrane</keyword>
<accession>A0ABR6SVG2</accession>
<keyword evidence="1" id="KW-1133">Transmembrane helix</keyword>
<keyword evidence="3" id="KW-1185">Reference proteome</keyword>
<keyword evidence="1" id="KW-0812">Transmembrane</keyword>
<evidence type="ECO:0000256" key="1">
    <source>
        <dbReference type="SAM" id="Phobius"/>
    </source>
</evidence>
<reference evidence="2 3" key="1">
    <citation type="submission" date="2020-03" db="EMBL/GenBank/DDBJ databases">
        <title>Soil Listeria distribution.</title>
        <authorList>
            <person name="Liao J."/>
            <person name="Wiedmann M."/>
        </authorList>
    </citation>
    <scope>NUCLEOTIDE SEQUENCE [LARGE SCALE GENOMIC DNA]</scope>
    <source>
        <strain evidence="2 3">FSL L7-1515</strain>
    </source>
</reference>
<comment type="caution">
    <text evidence="2">The sequence shown here is derived from an EMBL/GenBank/DDBJ whole genome shotgun (WGS) entry which is preliminary data.</text>
</comment>
<evidence type="ECO:0000313" key="3">
    <source>
        <dbReference type="Proteomes" id="UP000587800"/>
    </source>
</evidence>
<sequence length="106" mass="12249">MNSYLIEGHFDDHALNLVQFNHFQPLKYFVGTLILMLIGTIVLYFIFRFAFHHSENVLEVLILIVSFLFILVLIVLLIIFIHVPIFQAILSCLFVGGLVGCVFFFK</sequence>
<gene>
    <name evidence="2" type="ORF">HCJ59_05745</name>
</gene>
<feature type="transmembrane region" description="Helical" evidence="1">
    <location>
        <begin position="28"/>
        <end position="46"/>
    </location>
</feature>
<dbReference type="EMBL" id="JAASUB010000006">
    <property type="protein sequence ID" value="MBC1509393.1"/>
    <property type="molecule type" value="Genomic_DNA"/>
</dbReference>
<feature type="transmembrane region" description="Helical" evidence="1">
    <location>
        <begin position="58"/>
        <end position="79"/>
    </location>
</feature>
<proteinExistence type="predicted"/>
<name>A0ABR6SVG2_9LIST</name>
<organism evidence="2 3">
    <name type="scientific">Listeria immobilis</name>
    <dbReference type="NCBI Taxonomy" id="2713502"/>
    <lineage>
        <taxon>Bacteria</taxon>
        <taxon>Bacillati</taxon>
        <taxon>Bacillota</taxon>
        <taxon>Bacilli</taxon>
        <taxon>Bacillales</taxon>
        <taxon>Listeriaceae</taxon>
        <taxon>Listeria</taxon>
    </lineage>
</organism>
<feature type="transmembrane region" description="Helical" evidence="1">
    <location>
        <begin position="85"/>
        <end position="105"/>
    </location>
</feature>
<protein>
    <submittedName>
        <fullName evidence="2">Uncharacterized protein</fullName>
    </submittedName>
</protein>
<dbReference type="Proteomes" id="UP000587800">
    <property type="component" value="Unassembled WGS sequence"/>
</dbReference>